<dbReference type="Pfam" id="PF01047">
    <property type="entry name" value="MarR"/>
    <property type="match status" value="1"/>
</dbReference>
<dbReference type="InterPro" id="IPR039422">
    <property type="entry name" value="MarR/SlyA-like"/>
</dbReference>
<dbReference type="InterPro" id="IPR036390">
    <property type="entry name" value="WH_DNA-bd_sf"/>
</dbReference>
<keyword evidence="2" id="KW-0238">DNA-binding</keyword>
<protein>
    <submittedName>
        <fullName evidence="5">MarR family winged helix-turn-helix transcriptional regulator</fullName>
    </submittedName>
</protein>
<dbReference type="EMBL" id="JBHUFV010000015">
    <property type="protein sequence ID" value="MFD1931382.1"/>
    <property type="molecule type" value="Genomic_DNA"/>
</dbReference>
<dbReference type="SUPFAM" id="SSF46785">
    <property type="entry name" value="Winged helix' DNA-binding domain"/>
    <property type="match status" value="1"/>
</dbReference>
<evidence type="ECO:0000259" key="4">
    <source>
        <dbReference type="PROSITE" id="PS50995"/>
    </source>
</evidence>
<evidence type="ECO:0000256" key="2">
    <source>
        <dbReference type="ARBA" id="ARBA00023125"/>
    </source>
</evidence>
<dbReference type="InterPro" id="IPR036388">
    <property type="entry name" value="WH-like_DNA-bd_sf"/>
</dbReference>
<dbReference type="RefSeq" id="WP_379570663.1">
    <property type="nucleotide sequence ID" value="NZ_JBHUFV010000015.1"/>
</dbReference>
<dbReference type="PANTHER" id="PTHR33164">
    <property type="entry name" value="TRANSCRIPTIONAL REGULATOR, MARR FAMILY"/>
    <property type="match status" value="1"/>
</dbReference>
<accession>A0ABW4SP83</accession>
<keyword evidence="3" id="KW-0804">Transcription</keyword>
<dbReference type="PROSITE" id="PS50995">
    <property type="entry name" value="HTH_MARR_2"/>
    <property type="match status" value="1"/>
</dbReference>
<reference evidence="6" key="1">
    <citation type="journal article" date="2019" name="Int. J. Syst. Evol. Microbiol.">
        <title>The Global Catalogue of Microorganisms (GCM) 10K type strain sequencing project: providing services to taxonomists for standard genome sequencing and annotation.</title>
        <authorList>
            <consortium name="The Broad Institute Genomics Platform"/>
            <consortium name="The Broad Institute Genome Sequencing Center for Infectious Disease"/>
            <person name="Wu L."/>
            <person name="Ma J."/>
        </authorList>
    </citation>
    <scope>NUCLEOTIDE SEQUENCE [LARGE SCALE GENOMIC DNA]</scope>
    <source>
        <strain evidence="6">ICMP 6774ER</strain>
    </source>
</reference>
<organism evidence="5 6">
    <name type="scientific">Nonomuraea mangrovi</name>
    <dbReference type="NCBI Taxonomy" id="2316207"/>
    <lineage>
        <taxon>Bacteria</taxon>
        <taxon>Bacillati</taxon>
        <taxon>Actinomycetota</taxon>
        <taxon>Actinomycetes</taxon>
        <taxon>Streptosporangiales</taxon>
        <taxon>Streptosporangiaceae</taxon>
        <taxon>Nonomuraea</taxon>
    </lineage>
</organism>
<dbReference type="SMART" id="SM00347">
    <property type="entry name" value="HTH_MARR"/>
    <property type="match status" value="1"/>
</dbReference>
<dbReference type="Gene3D" id="1.10.10.10">
    <property type="entry name" value="Winged helix-like DNA-binding domain superfamily/Winged helix DNA-binding domain"/>
    <property type="match status" value="1"/>
</dbReference>
<name>A0ABW4SP83_9ACTN</name>
<evidence type="ECO:0000256" key="1">
    <source>
        <dbReference type="ARBA" id="ARBA00023015"/>
    </source>
</evidence>
<proteinExistence type="predicted"/>
<dbReference type="PRINTS" id="PR00598">
    <property type="entry name" value="HTHMARR"/>
</dbReference>
<gene>
    <name evidence="5" type="ORF">ACFSKW_07840</name>
</gene>
<evidence type="ECO:0000256" key="3">
    <source>
        <dbReference type="ARBA" id="ARBA00023163"/>
    </source>
</evidence>
<evidence type="ECO:0000313" key="6">
    <source>
        <dbReference type="Proteomes" id="UP001597368"/>
    </source>
</evidence>
<comment type="caution">
    <text evidence="5">The sequence shown here is derived from an EMBL/GenBank/DDBJ whole genome shotgun (WGS) entry which is preliminary data.</text>
</comment>
<dbReference type="Proteomes" id="UP001597368">
    <property type="component" value="Unassembled WGS sequence"/>
</dbReference>
<dbReference type="PANTHER" id="PTHR33164:SF104">
    <property type="entry name" value="TRANSCRIPTIONAL REGULATORY PROTEIN"/>
    <property type="match status" value="1"/>
</dbReference>
<sequence length="163" mass="17993">MEDALDTLPDHDGETARVTCRAIRVSRLLERGLKDYFSGHELESWEYDVLATLYQVGGYSCMTDLSNALLLSPGAATNRIDRLVAKDLVTRETAPGNRRMIIVTLTDEGRRQVSALADGRAATERALLSGLSPDEQSAFGELLSKLLLSLDDTEPRIGEHWSM</sequence>
<dbReference type="InterPro" id="IPR023187">
    <property type="entry name" value="Tscrpt_reg_MarR-type_CS"/>
</dbReference>
<keyword evidence="6" id="KW-1185">Reference proteome</keyword>
<dbReference type="InterPro" id="IPR000835">
    <property type="entry name" value="HTH_MarR-typ"/>
</dbReference>
<dbReference type="PROSITE" id="PS01117">
    <property type="entry name" value="HTH_MARR_1"/>
    <property type="match status" value="1"/>
</dbReference>
<feature type="domain" description="HTH marR-type" evidence="4">
    <location>
        <begin position="15"/>
        <end position="148"/>
    </location>
</feature>
<keyword evidence="1" id="KW-0805">Transcription regulation</keyword>
<evidence type="ECO:0000313" key="5">
    <source>
        <dbReference type="EMBL" id="MFD1931382.1"/>
    </source>
</evidence>